<evidence type="ECO:0000313" key="9">
    <source>
        <dbReference type="Proteomes" id="UP000064844"/>
    </source>
</evidence>
<name>A0A0S2W3W9_9FIRM</name>
<dbReference type="Pfam" id="PF03755">
    <property type="entry name" value="YicC-like_N"/>
    <property type="match status" value="1"/>
</dbReference>
<dbReference type="InterPro" id="IPR013527">
    <property type="entry name" value="YicC-like_N"/>
</dbReference>
<keyword evidence="9" id="KW-1185">Reference proteome</keyword>
<dbReference type="GO" id="GO:0016787">
    <property type="term" value="F:hydrolase activity"/>
    <property type="evidence" value="ECO:0007669"/>
    <property type="project" value="UniProtKB-KW"/>
</dbReference>
<protein>
    <submittedName>
        <fullName evidence="8">Protein YicC</fullName>
    </submittedName>
</protein>
<evidence type="ECO:0000256" key="5">
    <source>
        <dbReference type="ARBA" id="ARBA00035648"/>
    </source>
</evidence>
<dbReference type="InterPro" id="IPR005229">
    <property type="entry name" value="YicC/YloC-like"/>
</dbReference>
<dbReference type="KEGG" id="ibu:IB211_01620"/>
<sequence>MVRSMTGYGRGEAVLNDRTITVEVRSVNNRYLDCTVKMPRAYMFAEDAIKSTVQRSISRGKVDIFVTINSTKADGVIVSLNRPVADGYYAALTELRDTYGLRDDISLSLLSRFQDVFFVEKAPEDVEAVAADICAVLDMALQDFNGMREREGAKLSADILSRAGTIEALTAQVEAQSPKTVAEYRGRLENKMKEVLQNTQIDESRILTEAAIFADKVAVDEETVRLHSHLSQLRTLLEQDGPMGRKLDFLIQEFNREANTIGSKCNDLETARHVIDIKAEIEKIREQVQNIE</sequence>
<dbReference type="PANTHER" id="PTHR30636">
    <property type="entry name" value="UPF0701 PROTEIN YICC"/>
    <property type="match status" value="1"/>
</dbReference>
<accession>A0A0S2W3W9</accession>
<dbReference type="InterPro" id="IPR013551">
    <property type="entry name" value="YicC-like_C"/>
</dbReference>
<evidence type="ECO:0000256" key="3">
    <source>
        <dbReference type="ARBA" id="ARBA00022759"/>
    </source>
</evidence>
<dbReference type="EMBL" id="CP011307">
    <property type="protein sequence ID" value="ALP94011.1"/>
    <property type="molecule type" value="Genomic_DNA"/>
</dbReference>
<dbReference type="PATRIC" id="fig|1297617.4.peg.1661"/>
<evidence type="ECO:0000313" key="8">
    <source>
        <dbReference type="EMBL" id="ALP94011.1"/>
    </source>
</evidence>
<feature type="domain" description="Endoribonuclease YicC-like N-terminal" evidence="6">
    <location>
        <begin position="2"/>
        <end position="156"/>
    </location>
</feature>
<evidence type="ECO:0000256" key="4">
    <source>
        <dbReference type="ARBA" id="ARBA00022801"/>
    </source>
</evidence>
<keyword evidence="2" id="KW-0540">Nuclease</keyword>
<keyword evidence="3" id="KW-0255">Endonuclease</keyword>
<organism evidence="8 9">
    <name type="scientific">Intestinimonas butyriciproducens</name>
    <dbReference type="NCBI Taxonomy" id="1297617"/>
    <lineage>
        <taxon>Bacteria</taxon>
        <taxon>Bacillati</taxon>
        <taxon>Bacillota</taxon>
        <taxon>Clostridia</taxon>
        <taxon>Eubacteriales</taxon>
        <taxon>Intestinimonas</taxon>
    </lineage>
</organism>
<dbReference type="Proteomes" id="UP000064844">
    <property type="component" value="Chromosome"/>
</dbReference>
<dbReference type="NCBIfam" id="TIGR00255">
    <property type="entry name" value="YicC/YloC family endoribonuclease"/>
    <property type="match status" value="1"/>
</dbReference>
<evidence type="ECO:0000259" key="6">
    <source>
        <dbReference type="Pfam" id="PF03755"/>
    </source>
</evidence>
<dbReference type="Pfam" id="PF08340">
    <property type="entry name" value="YicC-like_C"/>
    <property type="match status" value="1"/>
</dbReference>
<gene>
    <name evidence="8" type="ORF">IB211_01620</name>
</gene>
<dbReference type="RefSeq" id="WP_033116725.1">
    <property type="nucleotide sequence ID" value="NZ_CAMREZ010000002.1"/>
</dbReference>
<evidence type="ECO:0000259" key="7">
    <source>
        <dbReference type="Pfam" id="PF08340"/>
    </source>
</evidence>
<dbReference type="GO" id="GO:0004521">
    <property type="term" value="F:RNA endonuclease activity"/>
    <property type="evidence" value="ECO:0007669"/>
    <property type="project" value="InterPro"/>
</dbReference>
<comment type="cofactor">
    <cofactor evidence="1">
        <name>a divalent metal cation</name>
        <dbReference type="ChEBI" id="CHEBI:60240"/>
    </cofactor>
</comment>
<dbReference type="OrthoDB" id="9771229at2"/>
<dbReference type="AlphaFoldDB" id="A0A0S2W3W9"/>
<keyword evidence="4" id="KW-0378">Hydrolase</keyword>
<feature type="domain" description="Endoribonuclease YicC-like C-terminal" evidence="7">
    <location>
        <begin position="173"/>
        <end position="292"/>
    </location>
</feature>
<dbReference type="eggNOG" id="COG1561">
    <property type="taxonomic scope" value="Bacteria"/>
</dbReference>
<proteinExistence type="inferred from homology"/>
<dbReference type="PANTHER" id="PTHR30636:SF3">
    <property type="entry name" value="UPF0701 PROTEIN YICC"/>
    <property type="match status" value="1"/>
</dbReference>
<dbReference type="STRING" id="1297617.IB211_01620"/>
<reference evidence="8 9" key="1">
    <citation type="journal article" date="2015" name="Nat. Commun.">
        <title>Production of butyrate from lysine and the Amadori product fructoselysine by a human gut commensal.</title>
        <authorList>
            <person name="Bui T.P."/>
            <person name="Ritari J."/>
            <person name="Boeren S."/>
            <person name="de Waard P."/>
            <person name="Plugge C.M."/>
            <person name="de Vos W.M."/>
        </authorList>
    </citation>
    <scope>NUCLEOTIDE SEQUENCE [LARGE SCALE GENOMIC DNA]</scope>
    <source>
        <strain evidence="8 9">AF211</strain>
    </source>
</reference>
<evidence type="ECO:0000256" key="1">
    <source>
        <dbReference type="ARBA" id="ARBA00001968"/>
    </source>
</evidence>
<evidence type="ECO:0000256" key="2">
    <source>
        <dbReference type="ARBA" id="ARBA00022722"/>
    </source>
</evidence>
<reference evidence="9" key="2">
    <citation type="submission" date="2015-04" db="EMBL/GenBank/DDBJ databases">
        <title>A butyrogenic pathway from the amino acid lysine in a human gut commensal.</title>
        <authorList>
            <person name="de Vos W.M."/>
            <person name="Bui N.T.P."/>
            <person name="Plugge C.M."/>
            <person name="Ritari J."/>
        </authorList>
    </citation>
    <scope>NUCLEOTIDE SEQUENCE [LARGE SCALE GENOMIC DNA]</scope>
    <source>
        <strain evidence="9">AF211</strain>
    </source>
</reference>
<comment type="similarity">
    <text evidence="5">Belongs to the YicC/YloC family.</text>
</comment>